<name>A0ACB7J476_PLECO</name>
<comment type="caution">
    <text evidence="1">The sequence shown here is derived from an EMBL/GenBank/DDBJ whole genome shotgun (WGS) entry which is preliminary data.</text>
</comment>
<keyword evidence="2" id="KW-1185">Reference proteome</keyword>
<dbReference type="EMBL" id="WQMT02000003">
    <property type="protein sequence ID" value="KAG9224619.1"/>
    <property type="molecule type" value="Genomic_DNA"/>
</dbReference>
<accession>A0ACB7J476</accession>
<dbReference type="Proteomes" id="UP000824881">
    <property type="component" value="Unassembled WGS sequence"/>
</dbReference>
<reference evidence="1 2" key="1">
    <citation type="journal article" date="2021" name="Appl. Environ. Microbiol.">
        <title>Genetic linkage and physical mapping for an oyster mushroom Pleurotus cornucopiae and QTL analysis for the trait cap color.</title>
        <authorList>
            <person name="Zhang Y."/>
            <person name="Gao W."/>
            <person name="Sonnenberg A."/>
            <person name="Chen Q."/>
            <person name="Zhang J."/>
            <person name="Huang C."/>
        </authorList>
    </citation>
    <scope>NUCLEOTIDE SEQUENCE [LARGE SCALE GENOMIC DNA]</scope>
    <source>
        <strain evidence="1">CCMSSC00406</strain>
    </source>
</reference>
<gene>
    <name evidence="1" type="ORF">CCMSSC00406_0002230</name>
</gene>
<protein>
    <submittedName>
        <fullName evidence="1">Uncharacterized protein</fullName>
    </submittedName>
</protein>
<evidence type="ECO:0000313" key="1">
    <source>
        <dbReference type="EMBL" id="KAG9224619.1"/>
    </source>
</evidence>
<sequence>MASSNPISVEEKIATAKQHKDVADQAFKAGNTKDGTKLPHIRMNHGADLTLRLQALLYLLGLDKNAMQGLGMGAPPPPAGEEVKQERTEIDEIVEKVYANMSACHIKHSNWQRAAETAEKALAKNDKNYKAMFRKGKALGEQGFFEKAIKVLEDLKSKSPEDAAAADAEMTRLRIIDNERERVHKQKMKGFLKQKSLSVTEESISS</sequence>
<proteinExistence type="predicted"/>
<evidence type="ECO:0000313" key="2">
    <source>
        <dbReference type="Proteomes" id="UP000824881"/>
    </source>
</evidence>
<organism evidence="1 2">
    <name type="scientific">Pleurotus cornucopiae</name>
    <name type="common">Cornucopia mushroom</name>
    <dbReference type="NCBI Taxonomy" id="5321"/>
    <lineage>
        <taxon>Eukaryota</taxon>
        <taxon>Fungi</taxon>
        <taxon>Dikarya</taxon>
        <taxon>Basidiomycota</taxon>
        <taxon>Agaricomycotina</taxon>
        <taxon>Agaricomycetes</taxon>
        <taxon>Agaricomycetidae</taxon>
        <taxon>Agaricales</taxon>
        <taxon>Pleurotineae</taxon>
        <taxon>Pleurotaceae</taxon>
        <taxon>Pleurotus</taxon>
    </lineage>
</organism>